<comment type="caution">
    <text evidence="2">The sequence shown here is derived from an EMBL/GenBank/DDBJ whole genome shotgun (WGS) entry which is preliminary data.</text>
</comment>
<evidence type="ECO:0000313" key="3">
    <source>
        <dbReference type="Proteomes" id="UP001500454"/>
    </source>
</evidence>
<sequence length="120" mass="13675">MSNYTATGRLHEMYDTQQVSEKFSKREFVIEIKEGQYPEHIKFQLVQDKTALIDGFRIGDEITVNFNLRGRGFVKNNDTLYFTNLEAWKIEGNKTGQRAGGAAPQKAAPIKSDDDNDLPF</sequence>
<evidence type="ECO:0008006" key="4">
    <source>
        <dbReference type="Google" id="ProtNLM"/>
    </source>
</evidence>
<gene>
    <name evidence="2" type="ORF">GCM10023186_42130</name>
</gene>
<accession>A0ABP8JK10</accession>
<dbReference type="Proteomes" id="UP001500454">
    <property type="component" value="Unassembled WGS sequence"/>
</dbReference>
<dbReference type="Pfam" id="PF11325">
    <property type="entry name" value="DUF3127"/>
    <property type="match status" value="1"/>
</dbReference>
<reference evidence="3" key="1">
    <citation type="journal article" date="2019" name="Int. J. Syst. Evol. Microbiol.">
        <title>The Global Catalogue of Microorganisms (GCM) 10K type strain sequencing project: providing services to taxonomists for standard genome sequencing and annotation.</title>
        <authorList>
            <consortium name="The Broad Institute Genomics Platform"/>
            <consortium name="The Broad Institute Genome Sequencing Center for Infectious Disease"/>
            <person name="Wu L."/>
            <person name="Ma J."/>
        </authorList>
    </citation>
    <scope>NUCLEOTIDE SEQUENCE [LARGE SCALE GENOMIC DNA]</scope>
    <source>
        <strain evidence="3">JCM 17924</strain>
    </source>
</reference>
<keyword evidence="3" id="KW-1185">Reference proteome</keyword>
<name>A0ABP8JK10_9BACT</name>
<proteinExistence type="predicted"/>
<evidence type="ECO:0000256" key="1">
    <source>
        <dbReference type="SAM" id="MobiDB-lite"/>
    </source>
</evidence>
<protein>
    <recommendedName>
        <fullName evidence="4">DUF3127 domain-containing protein</fullName>
    </recommendedName>
</protein>
<feature type="region of interest" description="Disordered" evidence="1">
    <location>
        <begin position="94"/>
        <end position="120"/>
    </location>
</feature>
<evidence type="ECO:0000313" key="2">
    <source>
        <dbReference type="EMBL" id="GAA4392075.1"/>
    </source>
</evidence>
<dbReference type="RefSeq" id="WP_345227470.1">
    <property type="nucleotide sequence ID" value="NZ_BAABHA010000015.1"/>
</dbReference>
<dbReference type="InterPro" id="IPR021474">
    <property type="entry name" value="DUF3127"/>
</dbReference>
<organism evidence="2 3">
    <name type="scientific">Hymenobacter koreensis</name>
    <dbReference type="NCBI Taxonomy" id="1084523"/>
    <lineage>
        <taxon>Bacteria</taxon>
        <taxon>Pseudomonadati</taxon>
        <taxon>Bacteroidota</taxon>
        <taxon>Cytophagia</taxon>
        <taxon>Cytophagales</taxon>
        <taxon>Hymenobacteraceae</taxon>
        <taxon>Hymenobacter</taxon>
    </lineage>
</organism>
<dbReference type="EMBL" id="BAABHA010000015">
    <property type="protein sequence ID" value="GAA4392075.1"/>
    <property type="molecule type" value="Genomic_DNA"/>
</dbReference>